<dbReference type="Proteomes" id="UP000477750">
    <property type="component" value="Unassembled WGS sequence"/>
</dbReference>
<accession>A0A6L5G963</accession>
<evidence type="ECO:0000313" key="9">
    <source>
        <dbReference type="Proteomes" id="UP000477750"/>
    </source>
</evidence>
<dbReference type="SUPFAM" id="SSF88659">
    <property type="entry name" value="Sigma3 and sigma4 domains of RNA polymerase sigma factors"/>
    <property type="match status" value="1"/>
</dbReference>
<evidence type="ECO:0000256" key="2">
    <source>
        <dbReference type="ARBA" id="ARBA00011344"/>
    </source>
</evidence>
<name>A0A6L5G963_9ACTN</name>
<evidence type="ECO:0000259" key="7">
    <source>
        <dbReference type="Pfam" id="PF08281"/>
    </source>
</evidence>
<comment type="similarity">
    <text evidence="1">Belongs to the sigma-70 factor family. ECF subfamily.</text>
</comment>
<evidence type="ECO:0000313" key="8">
    <source>
        <dbReference type="EMBL" id="MQM26156.1"/>
    </source>
</evidence>
<keyword evidence="9" id="KW-1185">Reference proteome</keyword>
<dbReference type="PANTHER" id="PTHR30173:SF36">
    <property type="entry name" value="ECF RNA POLYMERASE SIGMA FACTOR SIGJ"/>
    <property type="match status" value="1"/>
</dbReference>
<dbReference type="GO" id="GO:0006352">
    <property type="term" value="P:DNA-templated transcription initiation"/>
    <property type="evidence" value="ECO:0007669"/>
    <property type="project" value="InterPro"/>
</dbReference>
<dbReference type="InterPro" id="IPR014284">
    <property type="entry name" value="RNA_pol_sigma-70_dom"/>
</dbReference>
<dbReference type="AlphaFoldDB" id="A0A6L5G963"/>
<dbReference type="Pfam" id="PF08281">
    <property type="entry name" value="Sigma70_r4_2"/>
    <property type="match status" value="1"/>
</dbReference>
<feature type="domain" description="RNA polymerase sigma-70 region 2" evidence="6">
    <location>
        <begin position="17"/>
        <end position="76"/>
    </location>
</feature>
<evidence type="ECO:0000256" key="4">
    <source>
        <dbReference type="ARBA" id="ARBA00023082"/>
    </source>
</evidence>
<sequence length="314" mass="34076">MPHNSADTTGERFEVSRQRLASLAYRLLGSAAEAEDVVQDAYLRWQAADPERLPAPEAWLTKTVTNLAVDRLRSAKARRERAVGVWMPEPLLEGDPMLDPAETAQQRETVSFAVLTLMERLRPVERAVYVLREAFSHSHAEIAAILDISESASQQHALRARRRLGAGANVTSVDRAEVRRVVEAFVEAASSGRTARLVAMLTDDATAVFDGFGLTERLLRFSVPERIAAALRSSFEPTPAKRRLAGGAIRFHAGTVNGAPAIIAVLDGRVAGLGVLDCRDGKVAAVYGIASAPRLARVAEAWRGKKPSEPIAAW</sequence>
<dbReference type="InterPro" id="IPR007627">
    <property type="entry name" value="RNA_pol_sigma70_r2"/>
</dbReference>
<comment type="subunit">
    <text evidence="2">Interacts transiently with the RNA polymerase catalytic core formed by RpoA, RpoB, RpoC and RpoZ (2 alpha, 1 beta, 1 beta' and 1 omega subunit) to form the RNA polymerase holoenzyme that can initiate transcription.</text>
</comment>
<evidence type="ECO:0000256" key="1">
    <source>
        <dbReference type="ARBA" id="ARBA00010641"/>
    </source>
</evidence>
<dbReference type="Gene3D" id="1.10.10.10">
    <property type="entry name" value="Winged helix-like DNA-binding domain superfamily/Winged helix DNA-binding domain"/>
    <property type="match status" value="1"/>
</dbReference>
<comment type="caution">
    <text evidence="8">The sequence shown here is derived from an EMBL/GenBank/DDBJ whole genome shotgun (WGS) entry which is preliminary data.</text>
</comment>
<dbReference type="InterPro" id="IPR013325">
    <property type="entry name" value="RNA_pol_sigma_r2"/>
</dbReference>
<evidence type="ECO:0000256" key="5">
    <source>
        <dbReference type="ARBA" id="ARBA00023163"/>
    </source>
</evidence>
<dbReference type="PANTHER" id="PTHR30173">
    <property type="entry name" value="SIGMA 19 FACTOR"/>
    <property type="match status" value="1"/>
</dbReference>
<keyword evidence="3" id="KW-0805">Transcription regulation</keyword>
<keyword evidence="4" id="KW-0731">Sigma factor</keyword>
<dbReference type="InterPro" id="IPR013324">
    <property type="entry name" value="RNA_pol_sigma_r3/r4-like"/>
</dbReference>
<dbReference type="InterPro" id="IPR052704">
    <property type="entry name" value="ECF_Sigma-70_Domain"/>
</dbReference>
<evidence type="ECO:0000259" key="6">
    <source>
        <dbReference type="Pfam" id="PF04542"/>
    </source>
</evidence>
<dbReference type="InterPro" id="IPR032710">
    <property type="entry name" value="NTF2-like_dom_sf"/>
</dbReference>
<dbReference type="SUPFAM" id="SSF54427">
    <property type="entry name" value="NTF2-like"/>
    <property type="match status" value="1"/>
</dbReference>
<protein>
    <submittedName>
        <fullName evidence="8">Sigma-70 family RNA polymerase sigma factor</fullName>
    </submittedName>
</protein>
<dbReference type="InterPro" id="IPR036388">
    <property type="entry name" value="WH-like_DNA-bd_sf"/>
</dbReference>
<dbReference type="InterPro" id="IPR013249">
    <property type="entry name" value="RNA_pol_sigma70_r4_t2"/>
</dbReference>
<dbReference type="EMBL" id="WIAO01000011">
    <property type="protein sequence ID" value="MQM26156.1"/>
    <property type="molecule type" value="Genomic_DNA"/>
</dbReference>
<gene>
    <name evidence="8" type="ORF">GFD30_11320</name>
</gene>
<reference evidence="8 9" key="1">
    <citation type="submission" date="2019-10" db="EMBL/GenBank/DDBJ databases">
        <title>Glycomyces albidus sp. nov., a novel actinomycete isolated from rhizosphere soil of wheat (Triticum aestivum L.).</title>
        <authorList>
            <person name="Qian L."/>
        </authorList>
    </citation>
    <scope>NUCLEOTIDE SEQUENCE [LARGE SCALE GENOMIC DNA]</scope>
    <source>
        <strain evidence="8 9">NEAU-7082</strain>
    </source>
</reference>
<organism evidence="8 9">
    <name type="scientific">Glycomyces albidus</name>
    <dbReference type="NCBI Taxonomy" id="2656774"/>
    <lineage>
        <taxon>Bacteria</taxon>
        <taxon>Bacillati</taxon>
        <taxon>Actinomycetota</taxon>
        <taxon>Actinomycetes</taxon>
        <taxon>Glycomycetales</taxon>
        <taxon>Glycomycetaceae</taxon>
        <taxon>Glycomyces</taxon>
    </lineage>
</organism>
<feature type="domain" description="RNA polymerase sigma factor 70 region 4 type 2" evidence="7">
    <location>
        <begin position="113"/>
        <end position="164"/>
    </location>
</feature>
<dbReference type="Gene3D" id="1.10.1740.10">
    <property type="match status" value="1"/>
</dbReference>
<keyword evidence="5" id="KW-0804">Transcription</keyword>
<dbReference type="Pfam" id="PF04542">
    <property type="entry name" value="Sigma70_r2"/>
    <property type="match status" value="1"/>
</dbReference>
<dbReference type="RefSeq" id="WP_153025323.1">
    <property type="nucleotide sequence ID" value="NZ_WIAO01000011.1"/>
</dbReference>
<dbReference type="GO" id="GO:0003677">
    <property type="term" value="F:DNA binding"/>
    <property type="evidence" value="ECO:0007669"/>
    <property type="project" value="InterPro"/>
</dbReference>
<evidence type="ECO:0000256" key="3">
    <source>
        <dbReference type="ARBA" id="ARBA00023015"/>
    </source>
</evidence>
<dbReference type="GO" id="GO:0016987">
    <property type="term" value="F:sigma factor activity"/>
    <property type="evidence" value="ECO:0007669"/>
    <property type="project" value="UniProtKB-KW"/>
</dbReference>
<dbReference type="NCBIfam" id="TIGR02937">
    <property type="entry name" value="sigma70-ECF"/>
    <property type="match status" value="1"/>
</dbReference>
<dbReference type="Gene3D" id="3.10.450.50">
    <property type="match status" value="1"/>
</dbReference>
<dbReference type="SUPFAM" id="SSF88946">
    <property type="entry name" value="Sigma2 domain of RNA polymerase sigma factors"/>
    <property type="match status" value="1"/>
</dbReference>
<proteinExistence type="inferred from homology"/>